<feature type="region of interest" description="Disordered" evidence="1">
    <location>
        <begin position="1"/>
        <end position="40"/>
    </location>
</feature>
<evidence type="ECO:0000256" key="1">
    <source>
        <dbReference type="SAM" id="MobiDB-lite"/>
    </source>
</evidence>
<dbReference type="EMBL" id="CP000463">
    <property type="protein sequence ID" value="ABJ08356.1"/>
    <property type="molecule type" value="Genomic_DNA"/>
</dbReference>
<gene>
    <name evidence="2" type="ordered locus">RPE_4432</name>
</gene>
<feature type="compositionally biased region" description="Polar residues" evidence="1">
    <location>
        <begin position="20"/>
        <end position="31"/>
    </location>
</feature>
<dbReference type="eggNOG" id="ENOG5033B4G">
    <property type="taxonomic scope" value="Bacteria"/>
</dbReference>
<feature type="compositionally biased region" description="Low complexity" evidence="1">
    <location>
        <begin position="1"/>
        <end position="11"/>
    </location>
</feature>
<dbReference type="STRING" id="316055.RPE_4432"/>
<organism evidence="2">
    <name type="scientific">Rhodopseudomonas palustris (strain BisA53)</name>
    <dbReference type="NCBI Taxonomy" id="316055"/>
    <lineage>
        <taxon>Bacteria</taxon>
        <taxon>Pseudomonadati</taxon>
        <taxon>Pseudomonadota</taxon>
        <taxon>Alphaproteobacteria</taxon>
        <taxon>Hyphomicrobiales</taxon>
        <taxon>Nitrobacteraceae</taxon>
        <taxon>Rhodopseudomonas</taxon>
    </lineage>
</organism>
<sequence length="112" mass="11999">MSAAVPSSSSVNATYPAGKVQSTSGKTTQLPKSDAPAQSPEEKFLAYAKMSPAEKLRAALLSQLGLTEEKVKAMSPEDQQKVEEKIRDLIKQAAEKQMEKTGQGGFVTDIEV</sequence>
<accession>Q07I78</accession>
<dbReference type="AlphaFoldDB" id="Q07I78"/>
<protein>
    <submittedName>
        <fullName evidence="2">Uncharacterized protein</fullName>
    </submittedName>
</protein>
<dbReference type="OrthoDB" id="8481382at2"/>
<evidence type="ECO:0000313" key="2">
    <source>
        <dbReference type="EMBL" id="ABJ08356.1"/>
    </source>
</evidence>
<dbReference type="HOGENOM" id="CLU_168195_0_0_5"/>
<dbReference type="KEGG" id="rpe:RPE_4432"/>
<proteinExistence type="predicted"/>
<reference evidence="2" key="1">
    <citation type="submission" date="2006-09" db="EMBL/GenBank/DDBJ databases">
        <title>Complete sequence of Rhodopseudomonas palustris BisA53.</title>
        <authorList>
            <consortium name="US DOE Joint Genome Institute"/>
            <person name="Copeland A."/>
            <person name="Lucas S."/>
            <person name="Lapidus A."/>
            <person name="Barry K."/>
            <person name="Detter J.C."/>
            <person name="Glavina del Rio T."/>
            <person name="Hammon N."/>
            <person name="Israni S."/>
            <person name="Dalin E."/>
            <person name="Tice H."/>
            <person name="Pitluck S."/>
            <person name="Chain P."/>
            <person name="Malfatti S."/>
            <person name="Shin M."/>
            <person name="Vergez L."/>
            <person name="Schmutz J."/>
            <person name="Larimer F."/>
            <person name="Land M."/>
            <person name="Hauser L."/>
            <person name="Pelletier D.A."/>
            <person name="Kyrpides N."/>
            <person name="Kim E."/>
            <person name="Harwood C.S."/>
            <person name="Oda Y."/>
            <person name="Richardson P."/>
        </authorList>
    </citation>
    <scope>NUCLEOTIDE SEQUENCE [LARGE SCALE GENOMIC DNA]</scope>
    <source>
        <strain evidence="2">BisA53</strain>
    </source>
</reference>
<name>Q07I78_RHOP5</name>